<dbReference type="InterPro" id="IPR054690">
    <property type="entry name" value="DNA_polI_exonuclease"/>
</dbReference>
<comment type="catalytic activity">
    <reaction evidence="14 16">
        <text>DNA(n) + a 2'-deoxyribonucleoside 5'-triphosphate = DNA(n+1) + diphosphate</text>
        <dbReference type="Rhea" id="RHEA:22508"/>
        <dbReference type="Rhea" id="RHEA-COMP:17339"/>
        <dbReference type="Rhea" id="RHEA-COMP:17340"/>
        <dbReference type="ChEBI" id="CHEBI:33019"/>
        <dbReference type="ChEBI" id="CHEBI:61560"/>
        <dbReference type="ChEBI" id="CHEBI:173112"/>
        <dbReference type="EC" id="2.7.7.7"/>
    </reaction>
</comment>
<dbReference type="Pfam" id="PF01367">
    <property type="entry name" value="5_3_exonuc"/>
    <property type="match status" value="1"/>
</dbReference>
<evidence type="ECO:0000256" key="13">
    <source>
        <dbReference type="ARBA" id="ARBA00023204"/>
    </source>
</evidence>
<dbReference type="PROSITE" id="PS00447">
    <property type="entry name" value="DNA_POLYMERASE_A"/>
    <property type="match status" value="1"/>
</dbReference>
<evidence type="ECO:0000256" key="3">
    <source>
        <dbReference type="ARBA" id="ARBA00020311"/>
    </source>
</evidence>
<dbReference type="NCBIfam" id="NF004397">
    <property type="entry name" value="PRK05755.1"/>
    <property type="match status" value="1"/>
</dbReference>
<keyword evidence="13 16" id="KW-0234">DNA repair</keyword>
<dbReference type="SUPFAM" id="SSF88723">
    <property type="entry name" value="PIN domain-like"/>
    <property type="match status" value="1"/>
</dbReference>
<keyword evidence="20" id="KW-1185">Reference proteome</keyword>
<keyword evidence="4 16" id="KW-0808">Transferase</keyword>
<dbReference type="RefSeq" id="WP_211800541.1">
    <property type="nucleotide sequence ID" value="NZ_JAGSCS010000005.1"/>
</dbReference>
<evidence type="ECO:0000256" key="6">
    <source>
        <dbReference type="ARBA" id="ARBA00022705"/>
    </source>
</evidence>
<comment type="function">
    <text evidence="16">In addition to polymerase activity, this DNA polymerase exhibits 5'-3' exonuclease activity.</text>
</comment>
<keyword evidence="8 16" id="KW-0227">DNA damage</keyword>
<dbReference type="InterPro" id="IPR008918">
    <property type="entry name" value="HhH2"/>
</dbReference>
<evidence type="ECO:0000256" key="10">
    <source>
        <dbReference type="ARBA" id="ARBA00022839"/>
    </source>
</evidence>
<dbReference type="InterPro" id="IPR029060">
    <property type="entry name" value="PIN-like_dom_sf"/>
</dbReference>
<feature type="domain" description="5'-3' exonuclease" evidence="17">
    <location>
        <begin position="2"/>
        <end position="261"/>
    </location>
</feature>
<dbReference type="InterPro" id="IPR019760">
    <property type="entry name" value="DNA-dir_DNA_pol_A_CS"/>
</dbReference>
<evidence type="ECO:0000256" key="2">
    <source>
        <dbReference type="ARBA" id="ARBA00012417"/>
    </source>
</evidence>
<evidence type="ECO:0000256" key="12">
    <source>
        <dbReference type="ARBA" id="ARBA00023125"/>
    </source>
</evidence>
<dbReference type="FunFam" id="3.40.50.1010:FF:000001">
    <property type="entry name" value="DNA polymerase I"/>
    <property type="match status" value="1"/>
</dbReference>
<evidence type="ECO:0000256" key="4">
    <source>
        <dbReference type="ARBA" id="ARBA00022679"/>
    </source>
</evidence>
<keyword evidence="10 16" id="KW-0269">Exonuclease</keyword>
<dbReference type="InterPro" id="IPR036397">
    <property type="entry name" value="RNaseH_sf"/>
</dbReference>
<evidence type="ECO:0000256" key="14">
    <source>
        <dbReference type="ARBA" id="ARBA00049244"/>
    </source>
</evidence>
<dbReference type="CDD" id="cd09859">
    <property type="entry name" value="PIN_53EXO"/>
    <property type="match status" value="1"/>
</dbReference>
<dbReference type="PRINTS" id="PR00868">
    <property type="entry name" value="DNAPOLI"/>
</dbReference>
<keyword evidence="6 16" id="KW-0235">DNA replication</keyword>
<dbReference type="FunFam" id="1.10.150.20:FF:000003">
    <property type="entry name" value="DNA polymerase I"/>
    <property type="match status" value="1"/>
</dbReference>
<evidence type="ECO:0000313" key="20">
    <source>
        <dbReference type="Proteomes" id="UP000675379"/>
    </source>
</evidence>
<dbReference type="Pfam" id="PF00476">
    <property type="entry name" value="DNA_pol_A"/>
    <property type="match status" value="1"/>
</dbReference>
<dbReference type="AlphaFoldDB" id="A0A941HQC6"/>
<proteinExistence type="inferred from homology"/>
<dbReference type="InterPro" id="IPR043502">
    <property type="entry name" value="DNA/RNA_pol_sf"/>
</dbReference>
<dbReference type="SMART" id="SM00482">
    <property type="entry name" value="POLAc"/>
    <property type="match status" value="1"/>
</dbReference>
<feature type="domain" description="DNA-directed DNA polymerase family A palm" evidence="18">
    <location>
        <begin position="634"/>
        <end position="841"/>
    </location>
</feature>
<keyword evidence="7" id="KW-0540">Nuclease</keyword>
<dbReference type="Gene3D" id="1.20.1060.10">
    <property type="entry name" value="Taq DNA Polymerase, Chain T, domain 4"/>
    <property type="match status" value="1"/>
</dbReference>
<dbReference type="FunFam" id="1.20.1060.10:FF:000001">
    <property type="entry name" value="DNA polymerase I"/>
    <property type="match status" value="1"/>
</dbReference>
<keyword evidence="12 16" id="KW-0238">DNA-binding</keyword>
<dbReference type="PANTHER" id="PTHR10133:SF27">
    <property type="entry name" value="DNA POLYMERASE NU"/>
    <property type="match status" value="1"/>
</dbReference>
<evidence type="ECO:0000256" key="1">
    <source>
        <dbReference type="ARBA" id="ARBA00007705"/>
    </source>
</evidence>
<dbReference type="InterPro" id="IPR036279">
    <property type="entry name" value="5-3_exonuclease_C_sf"/>
</dbReference>
<dbReference type="SMART" id="SM00475">
    <property type="entry name" value="53EXOc"/>
    <property type="match status" value="1"/>
</dbReference>
<dbReference type="GO" id="GO:0006302">
    <property type="term" value="P:double-strand break repair"/>
    <property type="evidence" value="ECO:0007669"/>
    <property type="project" value="TreeGrafter"/>
</dbReference>
<dbReference type="InterPro" id="IPR018320">
    <property type="entry name" value="DNA_polymerase_1"/>
</dbReference>
<dbReference type="GO" id="GO:0003677">
    <property type="term" value="F:DNA binding"/>
    <property type="evidence" value="ECO:0007669"/>
    <property type="project" value="UniProtKB-UniRule"/>
</dbReference>
<dbReference type="Gene3D" id="3.40.50.1010">
    <property type="entry name" value="5'-nuclease"/>
    <property type="match status" value="1"/>
</dbReference>
<evidence type="ECO:0000259" key="17">
    <source>
        <dbReference type="SMART" id="SM00475"/>
    </source>
</evidence>
<dbReference type="PANTHER" id="PTHR10133">
    <property type="entry name" value="DNA POLYMERASE I"/>
    <property type="match status" value="1"/>
</dbReference>
<accession>A0A941HQC6</accession>
<dbReference type="EMBL" id="JAGSCS010000005">
    <property type="protein sequence ID" value="MBR0575875.1"/>
    <property type="molecule type" value="Genomic_DNA"/>
</dbReference>
<dbReference type="Pfam" id="PF02739">
    <property type="entry name" value="5_3_exonuc_N"/>
    <property type="match status" value="1"/>
</dbReference>
<keyword evidence="9 16" id="KW-0378">Hydrolase</keyword>
<evidence type="ECO:0000313" key="19">
    <source>
        <dbReference type="EMBL" id="MBR0575875.1"/>
    </source>
</evidence>
<evidence type="ECO:0000256" key="7">
    <source>
        <dbReference type="ARBA" id="ARBA00022722"/>
    </source>
</evidence>
<dbReference type="SMART" id="SM00279">
    <property type="entry name" value="HhH2"/>
    <property type="match status" value="1"/>
</dbReference>
<dbReference type="CDD" id="cd06140">
    <property type="entry name" value="DNA_polA_I_Bacillus_like_exo"/>
    <property type="match status" value="1"/>
</dbReference>
<dbReference type="SUPFAM" id="SSF47807">
    <property type="entry name" value="5' to 3' exonuclease, C-terminal subdomain"/>
    <property type="match status" value="1"/>
</dbReference>
<keyword evidence="11 16" id="KW-0239">DNA-directed DNA polymerase</keyword>
<evidence type="ECO:0000256" key="16">
    <source>
        <dbReference type="RuleBase" id="RU004460"/>
    </source>
</evidence>
<evidence type="ECO:0000256" key="11">
    <source>
        <dbReference type="ARBA" id="ARBA00022932"/>
    </source>
</evidence>
<dbReference type="Proteomes" id="UP000675379">
    <property type="component" value="Unassembled WGS sequence"/>
</dbReference>
<evidence type="ECO:0000259" key="18">
    <source>
        <dbReference type="SMART" id="SM00482"/>
    </source>
</evidence>
<dbReference type="GO" id="GO:0008409">
    <property type="term" value="F:5'-3' exonuclease activity"/>
    <property type="evidence" value="ECO:0007669"/>
    <property type="project" value="UniProtKB-UniRule"/>
</dbReference>
<dbReference type="Pfam" id="PF22619">
    <property type="entry name" value="DNA_polI_exo1"/>
    <property type="match status" value="1"/>
</dbReference>
<dbReference type="NCBIfam" id="TIGR00593">
    <property type="entry name" value="pola"/>
    <property type="match status" value="1"/>
</dbReference>
<dbReference type="InterPro" id="IPR002298">
    <property type="entry name" value="DNA_polymerase_A"/>
</dbReference>
<dbReference type="SUPFAM" id="SSF53098">
    <property type="entry name" value="Ribonuclease H-like"/>
    <property type="match status" value="1"/>
</dbReference>
<dbReference type="CDD" id="cd09898">
    <property type="entry name" value="H3TH_53EXO"/>
    <property type="match status" value="1"/>
</dbReference>
<dbReference type="GO" id="GO:0003887">
    <property type="term" value="F:DNA-directed DNA polymerase activity"/>
    <property type="evidence" value="ECO:0007669"/>
    <property type="project" value="UniProtKB-UniRule"/>
</dbReference>
<evidence type="ECO:0000256" key="9">
    <source>
        <dbReference type="ARBA" id="ARBA00022801"/>
    </source>
</evidence>
<dbReference type="FunFam" id="1.10.150.20:FF:000002">
    <property type="entry name" value="DNA polymerase I"/>
    <property type="match status" value="1"/>
</dbReference>
<protein>
    <recommendedName>
        <fullName evidence="3 15">DNA polymerase I</fullName>
        <ecNumber evidence="2 15">2.7.7.7</ecNumber>
    </recommendedName>
</protein>
<keyword evidence="5 16" id="KW-0548">Nucleotidyltransferase</keyword>
<comment type="caution">
    <text evidence="19">The sequence shown here is derived from an EMBL/GenBank/DDBJ whole genome shotgun (WGS) entry which is preliminary data.</text>
</comment>
<dbReference type="InterPro" id="IPR002421">
    <property type="entry name" value="5-3_exonuclease"/>
</dbReference>
<dbReference type="InterPro" id="IPR020045">
    <property type="entry name" value="DNA_polI_H3TH"/>
</dbReference>
<gene>
    <name evidence="16 19" type="primary">polA</name>
    <name evidence="19" type="ORF">KCG48_05905</name>
</gene>
<evidence type="ECO:0000256" key="5">
    <source>
        <dbReference type="ARBA" id="ARBA00022695"/>
    </source>
</evidence>
<reference evidence="19" key="1">
    <citation type="submission" date="2021-04" db="EMBL/GenBank/DDBJ databases">
        <title>Proteiniclasticum sedimins sp. nov., an obligate anaerobic bacterium isolated from anaerobic sludge.</title>
        <authorList>
            <person name="Liu J."/>
        </authorList>
    </citation>
    <scope>NUCLEOTIDE SEQUENCE</scope>
    <source>
        <strain evidence="19">BAD-10</strain>
    </source>
</reference>
<evidence type="ECO:0000256" key="8">
    <source>
        <dbReference type="ARBA" id="ARBA00022763"/>
    </source>
</evidence>
<dbReference type="InterPro" id="IPR012337">
    <property type="entry name" value="RNaseH-like_sf"/>
</dbReference>
<dbReference type="InterPro" id="IPR020046">
    <property type="entry name" value="5-3_exonucl_a-hlix_arch_N"/>
</dbReference>
<dbReference type="InterPro" id="IPR001098">
    <property type="entry name" value="DNA-dir_DNA_pol_A_palm_dom"/>
</dbReference>
<dbReference type="Gene3D" id="1.10.150.20">
    <property type="entry name" value="5' to 3' exonuclease, C-terminal subdomain"/>
    <property type="match status" value="2"/>
</dbReference>
<sequence>MKRLMIIDGHSIMNRAFYGNPDFITKTGQHTGAVYGFINMLLKIRQDLSPDYVVCAFDRMAPTFRHLEYEEYKAGRKRMPDELAQQFPVIREVLKHMAVDILEIDGFEADDVIGTLSAKAEEEGDEVYVLSGDRDTLQLASEKTKVVITKKGVSVVEIYDAQKFMDEFGITPTQFIDVKGLMGDPSDNIKGVPGIGEKTAYKLIKEYGSVENVLAQVDSITMKKVRENLVTYAEDAIFSKKLATIIRNAPVDMDFDQLRSDEAYDEDELRRLFSELEFRSLLAKLGAGQPAPKVEAPPVEIHGAQRVDKAEALPEAMEKLLKSLDEKDPWVALYYQTVHDPKLSRREMEWLILTTPKESLFVAPEVLVDAHARPALARILEDGKIAKIAFDIKDGYTIFGKHGIRMDGVHFDVNLAAYLLDPADGKLSLRELTQKVYPEDRIPEGLDGEIFLARKLFTFHEGQEKAIEDTGIHELYYAVELPLTKILSAMEIEGFHVNEELLDEFTVKFKADIDQLEREIYDLAGESFNINSPKQLGVILFEKMDLPVIKKTKTGYSTNVDVLEALKDKHPIVEKIMQYRTVSKIYSTYVVGLKAAIDEDGRIHSTFNQTLAATGRLSSTEPNLQNIPIKYEMGREIRKVFIPHDEDSVLVSCDYSQIELRVLAHIAHDANMLEAYNQGIDIHTKTASEVFNIPLDEVTPRMRSNAKAVNFGIVYGISDFSLSVDLGITRKEAKDYIENYYARYPQVKAYLENIVEEAKEKGYVTTIMNRRRYIPEVREKNKMVQAAGVRLAMNSPIQGSAADIIKVAMVKVDEALKRQQLKSALILQVHDELILNAKKDELEVVKALVKEEMENAVKLSLKLEAEESVGNTWFEA</sequence>
<dbReference type="Gene3D" id="3.30.420.10">
    <property type="entry name" value="Ribonuclease H-like superfamily/Ribonuclease H"/>
    <property type="match status" value="1"/>
</dbReference>
<dbReference type="CDD" id="cd08637">
    <property type="entry name" value="DNA_pol_A_pol_I_C"/>
    <property type="match status" value="1"/>
</dbReference>
<comment type="subunit">
    <text evidence="16">Single-chain monomer with multiple functions.</text>
</comment>
<dbReference type="SUPFAM" id="SSF56672">
    <property type="entry name" value="DNA/RNA polymerases"/>
    <property type="match status" value="1"/>
</dbReference>
<organism evidence="19 20">
    <name type="scientific">Proteiniclasticum sediminis</name>
    <dbReference type="NCBI Taxonomy" id="2804028"/>
    <lineage>
        <taxon>Bacteria</taxon>
        <taxon>Bacillati</taxon>
        <taxon>Bacillota</taxon>
        <taxon>Clostridia</taxon>
        <taxon>Eubacteriales</taxon>
        <taxon>Clostridiaceae</taxon>
        <taxon>Proteiniclasticum</taxon>
    </lineage>
</organism>
<dbReference type="EC" id="2.7.7.7" evidence="2 15"/>
<evidence type="ECO:0000256" key="15">
    <source>
        <dbReference type="NCBIfam" id="TIGR00593"/>
    </source>
</evidence>
<dbReference type="Gene3D" id="3.30.70.370">
    <property type="match status" value="1"/>
</dbReference>
<comment type="similarity">
    <text evidence="1 16">Belongs to the DNA polymerase type-A family.</text>
</comment>
<name>A0A941HQC6_9CLOT</name>
<dbReference type="GO" id="GO:0006261">
    <property type="term" value="P:DNA-templated DNA replication"/>
    <property type="evidence" value="ECO:0007669"/>
    <property type="project" value="UniProtKB-UniRule"/>
</dbReference>